<evidence type="ECO:0000313" key="4">
    <source>
        <dbReference type="Proteomes" id="UP001084650"/>
    </source>
</evidence>
<keyword evidence="4" id="KW-1185">Reference proteome</keyword>
<dbReference type="RefSeq" id="WP_268787359.1">
    <property type="nucleotide sequence ID" value="NZ_JAPQYE010000013.1"/>
</dbReference>
<evidence type="ECO:0000313" key="3">
    <source>
        <dbReference type="EMBL" id="MCZ0730931.1"/>
    </source>
</evidence>
<organism evidence="3 4">
    <name type="scientific">Mycolicibacterium iranicum</name>
    <name type="common">Mycobacterium iranicum</name>
    <dbReference type="NCBI Taxonomy" id="912594"/>
    <lineage>
        <taxon>Bacteria</taxon>
        <taxon>Bacillati</taxon>
        <taxon>Actinomycetota</taxon>
        <taxon>Actinomycetes</taxon>
        <taxon>Mycobacteriales</taxon>
        <taxon>Mycobacteriaceae</taxon>
        <taxon>Mycolicibacterium</taxon>
    </lineage>
</organism>
<dbReference type="InterPro" id="IPR010998">
    <property type="entry name" value="Integrase_recombinase_N"/>
</dbReference>
<dbReference type="Gene3D" id="1.10.150.130">
    <property type="match status" value="1"/>
</dbReference>
<comment type="caution">
    <text evidence="3">The sequence shown here is derived from an EMBL/GenBank/DDBJ whole genome shotgun (WGS) entry which is preliminary data.</text>
</comment>
<dbReference type="EMBL" id="JAPQYE010000013">
    <property type="protein sequence ID" value="MCZ0730931.1"/>
    <property type="molecule type" value="Genomic_DNA"/>
</dbReference>
<protein>
    <recommendedName>
        <fullName evidence="5">Core-binding (CB) domain-containing protein</fullName>
    </recommendedName>
</protein>
<sequence>MSVTLWDETGTRQMTLGFADEVGSAILRKQWVACIAIANGPDGSWRSIETARASSSRSRVFLTWASEQGIDNLDSLTDDNWFEFVSWVRETYKDKAAKTRNSRLHAVRALLLLHDGLSYDAGKALSQRYLETQEDILPSHYTVAELQQIRSSATKALRRAWRRIEPNWALVRTSEEAVPVEQRPRWEALQALVQEPHKRMARNHGTALGLLDRYLNVQMEPVRALLFLTTNEGLAAYGAIIAATGENSSTTARRRPPSTAASVGSEELTIFTSERDKRRRGAGSSLMAENVNATSPFGKLLQLVLDCTAPARHSAQINPEALRDNHPTAHQDAKEASAESLILFLRASGVLTNSVSHVPKSLQWMPAGLHLDLRRLHRTYLTRVAQQPVDNRYLTWIDAYILKDPDRIQELEDIHRAAQRKAHNSARTLAIRLLTEEEARADGLDTAPTNKGTRCQDILHHPETGTYCAKSWLSCLGCKNAYIVTSNLPPLLALLDLLDGKRRDDDDRDRWRREYFIPWQQLTTILAGVDPDTVSEARAQVSPEMRTQVWETVIVNRGES</sequence>
<name>A0ABT4HM69_MYCIR</name>
<evidence type="ECO:0008006" key="5">
    <source>
        <dbReference type="Google" id="ProtNLM"/>
    </source>
</evidence>
<dbReference type="Proteomes" id="UP001084650">
    <property type="component" value="Unassembled WGS sequence"/>
</dbReference>
<gene>
    <name evidence="3" type="ORF">OY187_23025</name>
</gene>
<proteinExistence type="predicted"/>
<keyword evidence="1" id="KW-0238">DNA-binding</keyword>
<accession>A0ABT4HM69</accession>
<feature type="region of interest" description="Disordered" evidence="2">
    <location>
        <begin position="248"/>
        <end position="267"/>
    </location>
</feature>
<evidence type="ECO:0000256" key="1">
    <source>
        <dbReference type="ARBA" id="ARBA00023125"/>
    </source>
</evidence>
<reference evidence="3" key="1">
    <citation type="submission" date="2022-12" db="EMBL/GenBank/DDBJ databases">
        <title>Whole genome sequence of Mycolicibacterium iranicum strain SBH312.</title>
        <authorList>
            <person name="Jani J."/>
            <person name="Arifin Mustapha Z."/>
            <person name="Ahmed K."/>
            <person name="Kai Ling C."/>
        </authorList>
    </citation>
    <scope>NUCLEOTIDE SEQUENCE</scope>
    <source>
        <strain evidence="3">SBH312</strain>
    </source>
</reference>
<evidence type="ECO:0000256" key="2">
    <source>
        <dbReference type="SAM" id="MobiDB-lite"/>
    </source>
</evidence>